<dbReference type="InterPro" id="IPR006104">
    <property type="entry name" value="Glyco_hydro_2_N"/>
</dbReference>
<dbReference type="InterPro" id="IPR023232">
    <property type="entry name" value="Glyco_hydro_2_AS"/>
</dbReference>
<dbReference type="PROSITE" id="PS00608">
    <property type="entry name" value="GLYCOSYL_HYDROL_F2_2"/>
    <property type="match status" value="1"/>
</dbReference>
<dbReference type="InterPro" id="IPR050347">
    <property type="entry name" value="Bact_Beta-galactosidase"/>
</dbReference>
<dbReference type="InterPro" id="IPR004199">
    <property type="entry name" value="B-gal_small/dom_5"/>
</dbReference>
<dbReference type="PANTHER" id="PTHR46323:SF2">
    <property type="entry name" value="BETA-GALACTOSIDASE"/>
    <property type="match status" value="1"/>
</dbReference>
<evidence type="ECO:0000256" key="5">
    <source>
        <dbReference type="ARBA" id="ARBA00022801"/>
    </source>
</evidence>
<dbReference type="InterPro" id="IPR023230">
    <property type="entry name" value="Glyco_hydro_2_CS"/>
</dbReference>
<dbReference type="Pfam" id="PF02929">
    <property type="entry name" value="Bgal_small_N"/>
    <property type="match status" value="1"/>
</dbReference>
<sequence length="986" mass="109435">MSSSTSSSTHAYVSDPAPGTNRSPARPALPSSAGQLSLDGEWRFRLADSLEDVTADLGDPGLDDSRWDVIEVPSCWQMLGRPDEPRYGAPAYTNIRYPFPVDPPFVPEENPTGEYRRTFEVPAAFLADGRCLIRFEGVDSAFAVWCNGERIGDGKGSRLPTEFDLTPVLRAGTNQLAVRVHQWSSGSYLEDQDMWWVSGIFRSVRLLHRPSGGIDDVFVHADFDHESGLGRLRVDAPAGARLTCQELGLDSVDPAGPYELAVEPWTAETPRLYSLTIANDVERVEVRTGFRTIRIDDGQLLVNGVPVLLQGVNRHEWDPVTGRTLSEETMRRDIELMKQHNINAVRTSHYPPDARFLDLCDEYGLWVIDECDVETHGFVMNGWRHNPSDDPAWRDAYLDRMQRMVERDKNHPSIVFWSLGNESDTGANLAAMSEWTRRRDPGRPIHYEGNRECDYVDVYSKMYDPIDFVERVALGIDPPTDDPANDARRRSLPYLLVEYAHAMGNGPGGLAEYQALFDSHRRLIGGFIWEWIDHGVVLRQQTGPNAGQTYYGYGGDFGEPLHDRNFIADGLVLPDRTPSPALADYAQVIAPVRIVVDAGIVEVRSRLAFADTSHLAFRYYISDDGIDVQAGDLAVPAVAPGATVRVPMPTIELPPARSERWIRVEAVLADKTTWAPAGHRLAFGETQLTDVPVPQRPISTLPPPPTRRDPGSADRPFSIGPAEFDTRGRLVRLSGHAVSLVPDLWRATIDNDMYAGGQAVPTVWEPLGLHRLRHRVSHLSVDGDQLFVIIRSAGAATDQLIDTSLVWTAEADRLRLQTRFDLVGPWAGTIPRLGLRLSVPAAWNELTWFGLGPHETYADTRSGAWTSRFRASVDELQTPYTRPQENGQRSLVRHLELAADGTPALRIDADSPISVTYRPWSTEALEAARHTADLVPDPDRNWLHLDWAQHGVGSAACGPGVLPTHALTTNQVANAGFTLTFHPLTN</sequence>
<protein>
    <recommendedName>
        <fullName evidence="4">Beta-galactosidase</fullName>
        <ecNumber evidence="3">3.2.1.23</ecNumber>
    </recommendedName>
    <alternativeName>
        <fullName evidence="7">Lactase</fullName>
    </alternativeName>
</protein>
<dbReference type="Gene3D" id="3.20.20.80">
    <property type="entry name" value="Glycosidases"/>
    <property type="match status" value="1"/>
</dbReference>
<dbReference type="EC" id="3.2.1.23" evidence="3"/>
<dbReference type="PANTHER" id="PTHR46323">
    <property type="entry name" value="BETA-GALACTOSIDASE"/>
    <property type="match status" value="1"/>
</dbReference>
<evidence type="ECO:0000313" key="10">
    <source>
        <dbReference type="EMBL" id="TQJ16233.1"/>
    </source>
</evidence>
<dbReference type="Proteomes" id="UP000316298">
    <property type="component" value="Unassembled WGS sequence"/>
</dbReference>
<evidence type="ECO:0000256" key="1">
    <source>
        <dbReference type="ARBA" id="ARBA00001412"/>
    </source>
</evidence>
<dbReference type="SUPFAM" id="SSF49303">
    <property type="entry name" value="beta-Galactosidase/glucuronidase domain"/>
    <property type="match status" value="2"/>
</dbReference>
<keyword evidence="6" id="KW-0326">Glycosidase</keyword>
<evidence type="ECO:0000256" key="3">
    <source>
        <dbReference type="ARBA" id="ARBA00012756"/>
    </source>
</evidence>
<dbReference type="GO" id="GO:0005990">
    <property type="term" value="P:lactose catabolic process"/>
    <property type="evidence" value="ECO:0007669"/>
    <property type="project" value="TreeGrafter"/>
</dbReference>
<evidence type="ECO:0000256" key="7">
    <source>
        <dbReference type="ARBA" id="ARBA00032230"/>
    </source>
</evidence>
<dbReference type="AlphaFoldDB" id="A0A542ELL5"/>
<dbReference type="InterPro" id="IPR017853">
    <property type="entry name" value="GH"/>
</dbReference>
<dbReference type="OrthoDB" id="9762066at2"/>
<dbReference type="InterPro" id="IPR008979">
    <property type="entry name" value="Galactose-bd-like_sf"/>
</dbReference>
<dbReference type="InterPro" id="IPR036156">
    <property type="entry name" value="Beta-gal/glucu_dom_sf"/>
</dbReference>
<dbReference type="GO" id="GO:0030246">
    <property type="term" value="F:carbohydrate binding"/>
    <property type="evidence" value="ECO:0007669"/>
    <property type="project" value="InterPro"/>
</dbReference>
<dbReference type="GO" id="GO:0004565">
    <property type="term" value="F:beta-galactosidase activity"/>
    <property type="evidence" value="ECO:0007669"/>
    <property type="project" value="UniProtKB-EC"/>
</dbReference>
<dbReference type="Gene3D" id="2.60.120.260">
    <property type="entry name" value="Galactose-binding domain-like"/>
    <property type="match status" value="1"/>
</dbReference>
<dbReference type="SUPFAM" id="SSF51445">
    <property type="entry name" value="(Trans)glycosidases"/>
    <property type="match status" value="1"/>
</dbReference>
<dbReference type="InterPro" id="IPR011013">
    <property type="entry name" value="Gal_mutarotase_sf_dom"/>
</dbReference>
<dbReference type="InterPro" id="IPR032312">
    <property type="entry name" value="LacZ_4"/>
</dbReference>
<dbReference type="PRINTS" id="PR00132">
    <property type="entry name" value="GLHYDRLASE2"/>
</dbReference>
<dbReference type="Gene3D" id="2.70.98.10">
    <property type="match status" value="1"/>
</dbReference>
<evidence type="ECO:0000256" key="4">
    <source>
        <dbReference type="ARBA" id="ARBA00013303"/>
    </source>
</evidence>
<evidence type="ECO:0000259" key="9">
    <source>
        <dbReference type="SMART" id="SM01038"/>
    </source>
</evidence>
<dbReference type="Pfam" id="PF16353">
    <property type="entry name" value="LacZ_4"/>
    <property type="match status" value="1"/>
</dbReference>
<reference evidence="10 11" key="1">
    <citation type="submission" date="2019-06" db="EMBL/GenBank/DDBJ databases">
        <title>Sequencing the genomes of 1000 actinobacteria strains.</title>
        <authorList>
            <person name="Klenk H.-P."/>
        </authorList>
    </citation>
    <scope>NUCLEOTIDE SEQUENCE [LARGE SCALE GENOMIC DNA]</scope>
    <source>
        <strain evidence="10 11">DSM 17305</strain>
    </source>
</reference>
<feature type="region of interest" description="Disordered" evidence="8">
    <location>
        <begin position="1"/>
        <end position="35"/>
    </location>
</feature>
<keyword evidence="5" id="KW-0378">Hydrolase</keyword>
<dbReference type="SMART" id="SM01038">
    <property type="entry name" value="Bgal_small_N"/>
    <property type="match status" value="1"/>
</dbReference>
<dbReference type="Gene3D" id="2.60.40.10">
    <property type="entry name" value="Immunoglobulins"/>
    <property type="match status" value="2"/>
</dbReference>
<evidence type="ECO:0000313" key="11">
    <source>
        <dbReference type="Proteomes" id="UP000316298"/>
    </source>
</evidence>
<dbReference type="InterPro" id="IPR013783">
    <property type="entry name" value="Ig-like_fold"/>
</dbReference>
<dbReference type="SUPFAM" id="SSF74650">
    <property type="entry name" value="Galactose mutarotase-like"/>
    <property type="match status" value="1"/>
</dbReference>
<comment type="similarity">
    <text evidence="2">Belongs to the glycosyl hydrolase 2 family.</text>
</comment>
<keyword evidence="11" id="KW-1185">Reference proteome</keyword>
<accession>A0A542ELL5</accession>
<evidence type="ECO:0000256" key="8">
    <source>
        <dbReference type="SAM" id="MobiDB-lite"/>
    </source>
</evidence>
<dbReference type="SUPFAM" id="SSF49785">
    <property type="entry name" value="Galactose-binding domain-like"/>
    <property type="match status" value="1"/>
</dbReference>
<name>A0A542ELL5_9ACTN</name>
<dbReference type="GO" id="GO:0009341">
    <property type="term" value="C:beta-galactosidase complex"/>
    <property type="evidence" value="ECO:0007669"/>
    <property type="project" value="InterPro"/>
</dbReference>
<evidence type="ECO:0000256" key="6">
    <source>
        <dbReference type="ARBA" id="ARBA00023295"/>
    </source>
</evidence>
<dbReference type="Pfam" id="PF02837">
    <property type="entry name" value="Glyco_hydro_2_N"/>
    <property type="match status" value="1"/>
</dbReference>
<comment type="catalytic activity">
    <reaction evidence="1">
        <text>Hydrolysis of terminal non-reducing beta-D-galactose residues in beta-D-galactosides.</text>
        <dbReference type="EC" id="3.2.1.23"/>
    </reaction>
</comment>
<dbReference type="InterPro" id="IPR006103">
    <property type="entry name" value="Glyco_hydro_2_cat"/>
</dbReference>
<feature type="region of interest" description="Disordered" evidence="8">
    <location>
        <begin position="692"/>
        <end position="721"/>
    </location>
</feature>
<gene>
    <name evidence="10" type="ORF">FB475_0322</name>
</gene>
<dbReference type="InterPro" id="IPR014718">
    <property type="entry name" value="GH-type_carb-bd"/>
</dbReference>
<proteinExistence type="inferred from homology"/>
<dbReference type="InterPro" id="IPR006101">
    <property type="entry name" value="Glyco_hydro_2"/>
</dbReference>
<dbReference type="Pfam" id="PF02836">
    <property type="entry name" value="Glyco_hydro_2_C"/>
    <property type="match status" value="1"/>
</dbReference>
<feature type="domain" description="Beta galactosidase small chain/" evidence="9">
    <location>
        <begin position="718"/>
        <end position="980"/>
    </location>
</feature>
<organism evidence="10 11">
    <name type="scientific">Kribbella jejuensis</name>
    <dbReference type="NCBI Taxonomy" id="236068"/>
    <lineage>
        <taxon>Bacteria</taxon>
        <taxon>Bacillati</taxon>
        <taxon>Actinomycetota</taxon>
        <taxon>Actinomycetes</taxon>
        <taxon>Propionibacteriales</taxon>
        <taxon>Kribbellaceae</taxon>
        <taxon>Kribbella</taxon>
    </lineage>
</organism>
<dbReference type="PROSITE" id="PS00719">
    <property type="entry name" value="GLYCOSYL_HYDROL_F2_1"/>
    <property type="match status" value="1"/>
</dbReference>
<comment type="caution">
    <text evidence="10">The sequence shown here is derived from an EMBL/GenBank/DDBJ whole genome shotgun (WGS) entry which is preliminary data.</text>
</comment>
<evidence type="ECO:0000256" key="2">
    <source>
        <dbReference type="ARBA" id="ARBA00007401"/>
    </source>
</evidence>
<dbReference type="EMBL" id="VFMM01000001">
    <property type="protein sequence ID" value="TQJ16233.1"/>
    <property type="molecule type" value="Genomic_DNA"/>
</dbReference>